<evidence type="ECO:0000256" key="1">
    <source>
        <dbReference type="ARBA" id="ARBA00001947"/>
    </source>
</evidence>
<dbReference type="SMART" id="SM00829">
    <property type="entry name" value="PKS_ER"/>
    <property type="match status" value="1"/>
</dbReference>
<dbReference type="InterPro" id="IPR050129">
    <property type="entry name" value="Zn_alcohol_dh"/>
</dbReference>
<protein>
    <submittedName>
        <fullName evidence="7">Zinc-dependent dehydrogenase</fullName>
    </submittedName>
</protein>
<dbReference type="CDD" id="cd08235">
    <property type="entry name" value="iditol_2_DH_like"/>
    <property type="match status" value="1"/>
</dbReference>
<dbReference type="InterPro" id="IPR013154">
    <property type="entry name" value="ADH-like_N"/>
</dbReference>
<gene>
    <name evidence="7" type="ORF">KV395_02490</name>
</gene>
<dbReference type="RefSeq" id="WP_282216074.1">
    <property type="nucleotide sequence ID" value="NZ_BAAAUN010000001.1"/>
</dbReference>
<dbReference type="InterPro" id="IPR002328">
    <property type="entry name" value="ADH_Zn_CS"/>
</dbReference>
<keyword evidence="2 5" id="KW-0479">Metal-binding</keyword>
<keyword evidence="3 5" id="KW-0862">Zinc</keyword>
<comment type="similarity">
    <text evidence="5">Belongs to the zinc-containing alcohol dehydrogenase family.</text>
</comment>
<reference evidence="7 8" key="1">
    <citation type="submission" date="2021-06" db="EMBL/GenBank/DDBJ databases">
        <title>Genome-based taxonomic framework of Microbacterium strains isolated from marine environment, the description of four new species and reclassification of four preexisting species.</title>
        <authorList>
            <person name="Lee S.D."/>
            <person name="Kim S.-M."/>
            <person name="Byeon Y.-S."/>
            <person name="Yang H.L."/>
            <person name="Kim I.S."/>
        </authorList>
    </citation>
    <scope>NUCLEOTIDE SEQUENCE [LARGE SCALE GENOMIC DNA]</scope>
    <source>
        <strain evidence="7 8">KACC 14465</strain>
    </source>
</reference>
<dbReference type="InterPro" id="IPR036291">
    <property type="entry name" value="NAD(P)-bd_dom_sf"/>
</dbReference>
<proteinExistence type="inferred from homology"/>
<dbReference type="SUPFAM" id="SSF50129">
    <property type="entry name" value="GroES-like"/>
    <property type="match status" value="1"/>
</dbReference>
<dbReference type="EMBL" id="CP078075">
    <property type="protein sequence ID" value="WDM42206.1"/>
    <property type="molecule type" value="Genomic_DNA"/>
</dbReference>
<evidence type="ECO:0000313" key="8">
    <source>
        <dbReference type="Proteomes" id="UP001215097"/>
    </source>
</evidence>
<evidence type="ECO:0000256" key="4">
    <source>
        <dbReference type="ARBA" id="ARBA00023002"/>
    </source>
</evidence>
<evidence type="ECO:0000313" key="7">
    <source>
        <dbReference type="EMBL" id="WDM42206.1"/>
    </source>
</evidence>
<evidence type="ECO:0000259" key="6">
    <source>
        <dbReference type="SMART" id="SM00829"/>
    </source>
</evidence>
<dbReference type="SUPFAM" id="SSF51735">
    <property type="entry name" value="NAD(P)-binding Rossmann-fold domains"/>
    <property type="match status" value="1"/>
</dbReference>
<evidence type="ECO:0000256" key="2">
    <source>
        <dbReference type="ARBA" id="ARBA00022723"/>
    </source>
</evidence>
<feature type="domain" description="Enoyl reductase (ER)" evidence="6">
    <location>
        <begin position="10"/>
        <end position="344"/>
    </location>
</feature>
<comment type="cofactor">
    <cofactor evidence="1 5">
        <name>Zn(2+)</name>
        <dbReference type="ChEBI" id="CHEBI:29105"/>
    </cofactor>
</comment>
<keyword evidence="4" id="KW-0560">Oxidoreductase</keyword>
<dbReference type="PANTHER" id="PTHR43401:SF2">
    <property type="entry name" value="L-THREONINE 3-DEHYDROGENASE"/>
    <property type="match status" value="1"/>
</dbReference>
<dbReference type="Gene3D" id="3.40.50.720">
    <property type="entry name" value="NAD(P)-binding Rossmann-like Domain"/>
    <property type="match status" value="1"/>
</dbReference>
<dbReference type="InterPro" id="IPR011032">
    <property type="entry name" value="GroES-like_sf"/>
</dbReference>
<name>A0ABY7XJD9_MICLT</name>
<evidence type="ECO:0000256" key="5">
    <source>
        <dbReference type="RuleBase" id="RU361277"/>
    </source>
</evidence>
<dbReference type="Pfam" id="PF08240">
    <property type="entry name" value="ADH_N"/>
    <property type="match status" value="1"/>
</dbReference>
<accession>A0ABY7XJD9</accession>
<dbReference type="Gene3D" id="3.90.180.10">
    <property type="entry name" value="Medium-chain alcohol dehydrogenases, catalytic domain"/>
    <property type="match status" value="1"/>
</dbReference>
<dbReference type="Pfam" id="PF00107">
    <property type="entry name" value="ADH_zinc_N"/>
    <property type="match status" value="1"/>
</dbReference>
<dbReference type="PANTHER" id="PTHR43401">
    <property type="entry name" value="L-THREONINE 3-DEHYDROGENASE"/>
    <property type="match status" value="1"/>
</dbReference>
<evidence type="ECO:0000256" key="3">
    <source>
        <dbReference type="ARBA" id="ARBA00022833"/>
    </source>
</evidence>
<dbReference type="InterPro" id="IPR020843">
    <property type="entry name" value="ER"/>
</dbReference>
<keyword evidence="8" id="KW-1185">Reference proteome</keyword>
<dbReference type="InterPro" id="IPR013149">
    <property type="entry name" value="ADH-like_C"/>
</dbReference>
<dbReference type="Proteomes" id="UP001215097">
    <property type="component" value="Chromosome"/>
</dbReference>
<sequence length="353" mass="37347">MKAAVFLGPGRIEVTDIPVPQVGPGDVLVEVRAASICGTDLRIMKHGHFRIPEGTRRVLGHELNGRIVEAGADVHGFAVGDRVSVAPNVGCGECAMCRRGLNQLCPTYDAFGITLNGGFEEYMLVPAVAIERGNLFHVPDAVGDEIAAIMEPMSCCLHGQRKVEVSPDDSVLIIGAGPIGCFHTVLAKRAGARQVIVANTRQPRLDIAGRLGADHLINVTEQDLHEEVMALTGGAGVDVVITCVSKPDVIASTTDLAGRLGRINVFSGLGDQARPAIDVNALHYQEQTLTGTTGSSVTDYGDVIDIIAESDVDLSPIITARFALDDIEAAMEHSRSGVGMKSLITFPDRQGQT</sequence>
<dbReference type="PROSITE" id="PS00059">
    <property type="entry name" value="ADH_ZINC"/>
    <property type="match status" value="1"/>
</dbReference>
<organism evidence="7 8">
    <name type="scientific">Microbacterium luteolum</name>
    <name type="common">Aureobacterium luteolum</name>
    <dbReference type="NCBI Taxonomy" id="69367"/>
    <lineage>
        <taxon>Bacteria</taxon>
        <taxon>Bacillati</taxon>
        <taxon>Actinomycetota</taxon>
        <taxon>Actinomycetes</taxon>
        <taxon>Micrococcales</taxon>
        <taxon>Microbacteriaceae</taxon>
        <taxon>Microbacterium</taxon>
    </lineage>
</organism>